<dbReference type="Pfam" id="PF07293">
    <property type="entry name" value="DUF1450"/>
    <property type="match status" value="1"/>
</dbReference>
<dbReference type="STRING" id="398767.Glov_2219"/>
<name>B3E4B4_TRIL1</name>
<evidence type="ECO:0000313" key="1">
    <source>
        <dbReference type="EMBL" id="ACD95935.1"/>
    </source>
</evidence>
<evidence type="ECO:0000313" key="2">
    <source>
        <dbReference type="Proteomes" id="UP000002420"/>
    </source>
</evidence>
<evidence type="ECO:0008006" key="3">
    <source>
        <dbReference type="Google" id="ProtNLM"/>
    </source>
</evidence>
<sequence>MKIRFCQHNQGSGLFTQKLLAQYPDLDIKLKKCAKKCKICKQQPFAVVDKQLVMAADGDALYGQLLVLIDQKNS</sequence>
<organism evidence="1 2">
    <name type="scientific">Trichlorobacter lovleyi (strain ATCC BAA-1151 / DSM 17278 / SZ)</name>
    <name type="common">Geobacter lovleyi</name>
    <dbReference type="NCBI Taxonomy" id="398767"/>
    <lineage>
        <taxon>Bacteria</taxon>
        <taxon>Pseudomonadati</taxon>
        <taxon>Thermodesulfobacteriota</taxon>
        <taxon>Desulfuromonadia</taxon>
        <taxon>Geobacterales</taxon>
        <taxon>Geobacteraceae</taxon>
        <taxon>Trichlorobacter</taxon>
    </lineage>
</organism>
<dbReference type="HOGENOM" id="CLU_182025_2_0_7"/>
<keyword evidence="2" id="KW-1185">Reference proteome</keyword>
<dbReference type="InterPro" id="IPR009910">
    <property type="entry name" value="DUF1450"/>
</dbReference>
<dbReference type="KEGG" id="glo:Glov_2219"/>
<dbReference type="OrthoDB" id="1684419at2"/>
<proteinExistence type="predicted"/>
<protein>
    <recommendedName>
        <fullName evidence="3">DUF1450 domain-containing protein</fullName>
    </recommendedName>
</protein>
<dbReference type="AlphaFoldDB" id="B3E4B4"/>
<accession>B3E4B4</accession>
<reference evidence="1 2" key="1">
    <citation type="submission" date="2008-05" db="EMBL/GenBank/DDBJ databases">
        <title>Complete sequence of chromosome of Geobacter lovleyi SZ.</title>
        <authorList>
            <consortium name="US DOE Joint Genome Institute"/>
            <person name="Lucas S."/>
            <person name="Copeland A."/>
            <person name="Lapidus A."/>
            <person name="Glavina del Rio T."/>
            <person name="Dalin E."/>
            <person name="Tice H."/>
            <person name="Bruce D."/>
            <person name="Goodwin L."/>
            <person name="Pitluck S."/>
            <person name="Chertkov O."/>
            <person name="Meincke L."/>
            <person name="Brettin T."/>
            <person name="Detter J.C."/>
            <person name="Han C."/>
            <person name="Tapia R."/>
            <person name="Kuske C.R."/>
            <person name="Schmutz J."/>
            <person name="Larimer F."/>
            <person name="Land M."/>
            <person name="Hauser L."/>
            <person name="Kyrpides N."/>
            <person name="Mikhailova N."/>
            <person name="Sung Y."/>
            <person name="Fletcher K.E."/>
            <person name="Ritalahti K.M."/>
            <person name="Loeffler F.E."/>
            <person name="Richardson P."/>
        </authorList>
    </citation>
    <scope>NUCLEOTIDE SEQUENCE [LARGE SCALE GENOMIC DNA]</scope>
    <source>
        <strain evidence="2">ATCC BAA-1151 / DSM 17278 / SZ</strain>
    </source>
</reference>
<dbReference type="RefSeq" id="WP_012470271.1">
    <property type="nucleotide sequence ID" value="NC_010814.1"/>
</dbReference>
<gene>
    <name evidence="1" type="ordered locus">Glov_2219</name>
</gene>
<dbReference type="Proteomes" id="UP000002420">
    <property type="component" value="Chromosome"/>
</dbReference>
<dbReference type="EMBL" id="CP001089">
    <property type="protein sequence ID" value="ACD95935.1"/>
    <property type="molecule type" value="Genomic_DNA"/>
</dbReference>